<name>A0A218MKU9_9VIRU</name>
<dbReference type="EMBL" id="KY052802">
    <property type="protein sequence ID" value="ASE99897.1"/>
    <property type="molecule type" value="Genomic_DNA"/>
</dbReference>
<accession>A0A218MKU9</accession>
<reference evidence="1" key="2">
    <citation type="journal article" date="2017" name="Nat. Commun.">
        <title>Single-virus genomics reveals hidden cosmopolitan and abundant viruses.</title>
        <authorList>
            <person name="Martinez-Hernandez F."/>
            <person name="Fornas O."/>
            <person name="Lluesma Gomez M."/>
            <person name="Bolduc B."/>
            <person name="de la Cruz Pena M.J."/>
            <person name="Martinez J.M."/>
            <person name="Anton J."/>
            <person name="Gasol J.M."/>
            <person name="Rosselli R."/>
            <person name="Rodriguez-Valera F."/>
            <person name="Sullivan M.B."/>
            <person name="Acinas S.G."/>
            <person name="Martinez-Garcia M."/>
        </authorList>
    </citation>
    <scope>NUCLEOTIDE SEQUENCE</scope>
</reference>
<proteinExistence type="predicted"/>
<reference evidence="1" key="1">
    <citation type="submission" date="2016-10" db="EMBL/GenBank/DDBJ databases">
        <authorList>
            <person name="Varghese N."/>
        </authorList>
    </citation>
    <scope>NUCLEOTIDE SEQUENCE</scope>
</reference>
<sequence>MKRKKRNPNLSKYDAPLRIQFERGVNAFKGNQYIRNVKGHKVIATVSPYNSNTMQHREWQRGYDFAFFKQLEKVKREESRRRSS</sequence>
<protein>
    <submittedName>
        <fullName evidence="1">Uncharacterized protein</fullName>
    </submittedName>
</protein>
<organism evidence="1">
    <name type="scientific">uncultured virus</name>
    <dbReference type="NCBI Taxonomy" id="340016"/>
    <lineage>
        <taxon>Viruses</taxon>
        <taxon>environmental samples</taxon>
    </lineage>
</organism>
<evidence type="ECO:0000313" key="1">
    <source>
        <dbReference type="EMBL" id="ASE99897.1"/>
    </source>
</evidence>